<reference evidence="1" key="1">
    <citation type="submission" date="2023-04" db="EMBL/GenBank/DDBJ databases">
        <title>A chromosome-level genome assembly of the parasitoid wasp Eretmocerus hayati.</title>
        <authorList>
            <person name="Zhong Y."/>
            <person name="Liu S."/>
            <person name="Liu Y."/>
        </authorList>
    </citation>
    <scope>NUCLEOTIDE SEQUENCE</scope>
    <source>
        <strain evidence="1">ZJU_SS_LIU_2023</strain>
    </source>
</reference>
<comment type="caution">
    <text evidence="1">The sequence shown here is derived from an EMBL/GenBank/DDBJ whole genome shotgun (WGS) entry which is preliminary data.</text>
</comment>
<dbReference type="EMBL" id="CM056741">
    <property type="protein sequence ID" value="KAJ8683503.1"/>
    <property type="molecule type" value="Genomic_DNA"/>
</dbReference>
<gene>
    <name evidence="1" type="ORF">QAD02_019295</name>
</gene>
<name>A0ACC2PKC6_9HYME</name>
<organism evidence="1 2">
    <name type="scientific">Eretmocerus hayati</name>
    <dbReference type="NCBI Taxonomy" id="131215"/>
    <lineage>
        <taxon>Eukaryota</taxon>
        <taxon>Metazoa</taxon>
        <taxon>Ecdysozoa</taxon>
        <taxon>Arthropoda</taxon>
        <taxon>Hexapoda</taxon>
        <taxon>Insecta</taxon>
        <taxon>Pterygota</taxon>
        <taxon>Neoptera</taxon>
        <taxon>Endopterygota</taxon>
        <taxon>Hymenoptera</taxon>
        <taxon>Apocrita</taxon>
        <taxon>Proctotrupomorpha</taxon>
        <taxon>Chalcidoidea</taxon>
        <taxon>Aphelinidae</taxon>
        <taxon>Aphelininae</taxon>
        <taxon>Eretmocerus</taxon>
    </lineage>
</organism>
<dbReference type="Proteomes" id="UP001239111">
    <property type="component" value="Chromosome 1"/>
</dbReference>
<keyword evidence="2" id="KW-1185">Reference proteome</keyword>
<protein>
    <submittedName>
        <fullName evidence="1">Uncharacterized protein</fullName>
    </submittedName>
</protein>
<evidence type="ECO:0000313" key="1">
    <source>
        <dbReference type="EMBL" id="KAJ8683503.1"/>
    </source>
</evidence>
<accession>A0ACC2PKC6</accession>
<sequence>MDELPDLSHLTPEERRHIESVMMRQRQEDDRQNEIMRRKQSEVQMLEDTIVRARNDMLKNPAVDLHATCELCLKTKFADGIGHICNYCNVRCCARCGGKVTLRSNKVIWVCILCRKKQELLSKSGQWMFKSSLGSTPDNAMLRRMQEDMQGGGLPPGVMPNQSQDKRPKLERAHSAAEKENLPLLQRGTSQLRRQYSHQDQIPGRRLSASEVGVDMSASSHPRTLPTPQVAAYQGQQAPRHPAAYPDDDPSLYRGEIDGLMRQNSLYNQRQRPIYQGQNSDMAMGYSQPNTINQIQPQPVHQQPQQPGTMRGPGQRSFSSSEEERSTPDCISDEPDDREHGE</sequence>
<proteinExistence type="predicted"/>
<evidence type="ECO:0000313" key="2">
    <source>
        <dbReference type="Proteomes" id="UP001239111"/>
    </source>
</evidence>